<keyword evidence="2" id="KW-1133">Transmembrane helix</keyword>
<keyword evidence="2" id="KW-0472">Membrane</keyword>
<dbReference type="Proteomes" id="UP001301769">
    <property type="component" value="Unassembled WGS sequence"/>
</dbReference>
<feature type="region of interest" description="Disordered" evidence="1">
    <location>
        <begin position="102"/>
        <end position="138"/>
    </location>
</feature>
<dbReference type="EMBL" id="MU858051">
    <property type="protein sequence ID" value="KAK4218806.1"/>
    <property type="molecule type" value="Genomic_DNA"/>
</dbReference>
<evidence type="ECO:0000256" key="1">
    <source>
        <dbReference type="SAM" id="MobiDB-lite"/>
    </source>
</evidence>
<evidence type="ECO:0000256" key="2">
    <source>
        <dbReference type="SAM" id="Phobius"/>
    </source>
</evidence>
<keyword evidence="4" id="KW-1185">Reference proteome</keyword>
<feature type="compositionally biased region" description="Polar residues" evidence="1">
    <location>
        <begin position="116"/>
        <end position="132"/>
    </location>
</feature>
<proteinExistence type="predicted"/>
<accession>A0AAN6YIQ6</accession>
<keyword evidence="2" id="KW-0812">Transmembrane</keyword>
<evidence type="ECO:0000313" key="3">
    <source>
        <dbReference type="EMBL" id="KAK4218806.1"/>
    </source>
</evidence>
<reference evidence="3" key="1">
    <citation type="journal article" date="2023" name="Mol. Phylogenet. Evol.">
        <title>Genome-scale phylogeny and comparative genomics of the fungal order Sordariales.</title>
        <authorList>
            <person name="Hensen N."/>
            <person name="Bonometti L."/>
            <person name="Westerberg I."/>
            <person name="Brannstrom I.O."/>
            <person name="Guillou S."/>
            <person name="Cros-Aarteil S."/>
            <person name="Calhoun S."/>
            <person name="Haridas S."/>
            <person name="Kuo A."/>
            <person name="Mondo S."/>
            <person name="Pangilinan J."/>
            <person name="Riley R."/>
            <person name="LaButti K."/>
            <person name="Andreopoulos B."/>
            <person name="Lipzen A."/>
            <person name="Chen C."/>
            <person name="Yan M."/>
            <person name="Daum C."/>
            <person name="Ng V."/>
            <person name="Clum A."/>
            <person name="Steindorff A."/>
            <person name="Ohm R.A."/>
            <person name="Martin F."/>
            <person name="Silar P."/>
            <person name="Natvig D.O."/>
            <person name="Lalanne C."/>
            <person name="Gautier V."/>
            <person name="Ament-Velasquez S.L."/>
            <person name="Kruys A."/>
            <person name="Hutchinson M.I."/>
            <person name="Powell A.J."/>
            <person name="Barry K."/>
            <person name="Miller A.N."/>
            <person name="Grigoriev I.V."/>
            <person name="Debuchy R."/>
            <person name="Gladieux P."/>
            <person name="Hiltunen Thoren M."/>
            <person name="Johannesson H."/>
        </authorList>
    </citation>
    <scope>NUCLEOTIDE SEQUENCE</scope>
    <source>
        <strain evidence="3">PSN293</strain>
    </source>
</reference>
<gene>
    <name evidence="3" type="ORF">QBC37DRAFT_305133</name>
</gene>
<protein>
    <submittedName>
        <fullName evidence="3">Uncharacterized protein</fullName>
    </submittedName>
</protein>
<reference evidence="3" key="2">
    <citation type="submission" date="2023-05" db="EMBL/GenBank/DDBJ databases">
        <authorList>
            <consortium name="Lawrence Berkeley National Laboratory"/>
            <person name="Steindorff A."/>
            <person name="Hensen N."/>
            <person name="Bonometti L."/>
            <person name="Westerberg I."/>
            <person name="Brannstrom I.O."/>
            <person name="Guillou S."/>
            <person name="Cros-Aarteil S."/>
            <person name="Calhoun S."/>
            <person name="Haridas S."/>
            <person name="Kuo A."/>
            <person name="Mondo S."/>
            <person name="Pangilinan J."/>
            <person name="Riley R."/>
            <person name="Labutti K."/>
            <person name="Andreopoulos B."/>
            <person name="Lipzen A."/>
            <person name="Chen C."/>
            <person name="Yanf M."/>
            <person name="Daum C."/>
            <person name="Ng V."/>
            <person name="Clum A."/>
            <person name="Ohm R."/>
            <person name="Martin F."/>
            <person name="Silar P."/>
            <person name="Natvig D."/>
            <person name="Lalanne C."/>
            <person name="Gautier V."/>
            <person name="Ament-Velasquez S.L."/>
            <person name="Kruys A."/>
            <person name="Hutchinson M.I."/>
            <person name="Powell A.J."/>
            <person name="Barry K."/>
            <person name="Miller A.N."/>
            <person name="Grigoriev I.V."/>
            <person name="Debuchy R."/>
            <person name="Gladieux P."/>
            <person name="Thoren M.H."/>
            <person name="Johannesson H."/>
        </authorList>
    </citation>
    <scope>NUCLEOTIDE SEQUENCE</scope>
    <source>
        <strain evidence="3">PSN293</strain>
    </source>
</reference>
<sequence length="415" mass="44723">MAITQIVADPSTATIGTPPSEVTSYRTRTVIETSASNSTGAKSSDPSAPIFTTAALSGIGIGALVLGILLGLAAAGCLLCCRRRRSKNGRMPHAEERSVMLLSAPPVPPPKDPAMNSPSSQTQSSPRVTPTSAAAVMPPSSSLVGQANVLLPSEGASDDTIAEELIYLGNLIEEHVKNNYHLNSLHVNHSVLRDSLDGLNLDDTMRNHIAVLALAPHTRHVAICHFLALTIFSALDVHYAHGLTLLPPGVAAFMQSLPLLPHESSQIPKRQQLTSNKATTALDTWRRASAYLLNNNTDKSIPLTPPESPNTQIERFHTAVNRFLSHFVHEDSRALFDQTKNLEGVIYECAVFGYSIFSHPCLWRYTYIHQQHQSTSSDLEKSSLVVLPGLEKLTRLGGEVLGHPDVLVSPSVVSV</sequence>
<feature type="transmembrane region" description="Helical" evidence="2">
    <location>
        <begin position="54"/>
        <end position="81"/>
    </location>
</feature>
<evidence type="ECO:0000313" key="4">
    <source>
        <dbReference type="Proteomes" id="UP001301769"/>
    </source>
</evidence>
<organism evidence="3 4">
    <name type="scientific">Rhypophila decipiens</name>
    <dbReference type="NCBI Taxonomy" id="261697"/>
    <lineage>
        <taxon>Eukaryota</taxon>
        <taxon>Fungi</taxon>
        <taxon>Dikarya</taxon>
        <taxon>Ascomycota</taxon>
        <taxon>Pezizomycotina</taxon>
        <taxon>Sordariomycetes</taxon>
        <taxon>Sordariomycetidae</taxon>
        <taxon>Sordariales</taxon>
        <taxon>Naviculisporaceae</taxon>
        <taxon>Rhypophila</taxon>
    </lineage>
</organism>
<dbReference type="AlphaFoldDB" id="A0AAN6YIQ6"/>
<comment type="caution">
    <text evidence="3">The sequence shown here is derived from an EMBL/GenBank/DDBJ whole genome shotgun (WGS) entry which is preliminary data.</text>
</comment>
<name>A0AAN6YIQ6_9PEZI</name>